<dbReference type="Proteomes" id="UP000000844">
    <property type="component" value="Chromosome"/>
</dbReference>
<evidence type="ECO:0000259" key="2">
    <source>
        <dbReference type="Pfam" id="PF13472"/>
    </source>
</evidence>
<dbReference type="KEGG" id="sna:Snas_3916"/>
<name>D3PZN4_STANL</name>
<proteinExistence type="predicted"/>
<feature type="domain" description="SGNH hydrolase-type esterase" evidence="2">
    <location>
        <begin position="69"/>
        <end position="265"/>
    </location>
</feature>
<dbReference type="PANTHER" id="PTHR30383">
    <property type="entry name" value="THIOESTERASE 1/PROTEASE 1/LYSOPHOSPHOLIPASE L1"/>
    <property type="match status" value="1"/>
</dbReference>
<dbReference type="EMBL" id="CP001778">
    <property type="protein sequence ID" value="ADD43571.1"/>
    <property type="molecule type" value="Genomic_DNA"/>
</dbReference>
<reference evidence="3 4" key="1">
    <citation type="journal article" date="2009" name="Stand. Genomic Sci.">
        <title>Complete genome sequence of Stackebrandtia nassauensis type strain (LLR-40K-21).</title>
        <authorList>
            <person name="Munk C."/>
            <person name="Lapidus A."/>
            <person name="Copeland A."/>
            <person name="Jando M."/>
            <person name="Mayilraj S."/>
            <person name="Glavina Del Rio T."/>
            <person name="Nolan M."/>
            <person name="Chen F."/>
            <person name="Lucas S."/>
            <person name="Tice H."/>
            <person name="Cheng J.F."/>
            <person name="Han C."/>
            <person name="Detter J.C."/>
            <person name="Bruce D."/>
            <person name="Goodwin L."/>
            <person name="Chain P."/>
            <person name="Pitluck S."/>
            <person name="Goker M."/>
            <person name="Ovchinikova G."/>
            <person name="Pati A."/>
            <person name="Ivanova N."/>
            <person name="Mavromatis K."/>
            <person name="Chen A."/>
            <person name="Palaniappan K."/>
            <person name="Land M."/>
            <person name="Hauser L."/>
            <person name="Chang Y.J."/>
            <person name="Jeffries C.D."/>
            <person name="Bristow J."/>
            <person name="Eisen J.A."/>
            <person name="Markowitz V."/>
            <person name="Hugenholtz P."/>
            <person name="Kyrpides N.C."/>
            <person name="Klenk H.P."/>
        </authorList>
    </citation>
    <scope>NUCLEOTIDE SEQUENCE [LARGE SCALE GENOMIC DNA]</scope>
    <source>
        <strain evidence="4">DSM 44728 / CIP 108903 / NRRL B-16338 / NBRC 102104 / LLR-40K-21</strain>
    </source>
</reference>
<dbReference type="Gene3D" id="3.40.50.1110">
    <property type="entry name" value="SGNH hydrolase"/>
    <property type="match status" value="1"/>
</dbReference>
<dbReference type="STRING" id="446470.Snas_3916"/>
<evidence type="ECO:0000256" key="1">
    <source>
        <dbReference type="SAM" id="Phobius"/>
    </source>
</evidence>
<dbReference type="InterPro" id="IPR036514">
    <property type="entry name" value="SGNH_hydro_sf"/>
</dbReference>
<evidence type="ECO:0000313" key="3">
    <source>
        <dbReference type="EMBL" id="ADD43571.1"/>
    </source>
</evidence>
<dbReference type="Pfam" id="PF13472">
    <property type="entry name" value="Lipase_GDSL_2"/>
    <property type="match status" value="1"/>
</dbReference>
<dbReference type="InterPro" id="IPR051532">
    <property type="entry name" value="Ester_Hydrolysis_Enzymes"/>
</dbReference>
<dbReference type="HOGENOM" id="CLU_083245_0_0_11"/>
<keyword evidence="4" id="KW-1185">Reference proteome</keyword>
<dbReference type="RefSeq" id="WP_013019142.1">
    <property type="nucleotide sequence ID" value="NC_013947.1"/>
</dbReference>
<dbReference type="OrthoDB" id="9794725at2"/>
<dbReference type="eggNOG" id="COG2755">
    <property type="taxonomic scope" value="Bacteria"/>
</dbReference>
<keyword evidence="1" id="KW-1133">Transmembrane helix</keyword>
<dbReference type="AlphaFoldDB" id="D3PZN4"/>
<keyword evidence="1" id="KW-0812">Transmembrane</keyword>
<sequence>MTETPPAKPRRRLRRVLIWTLTPVLILVAALAPLVYLTFLRDATLTPQEFLESGDTGDGPVVVMAGASTVHGIGSSDFVSLLRQRLGGEGHQFVNAGINGHTSADLLARSDEIVEVKPDAVAILVGTNNALAENETGPAVRDYRRDLDALAKKLTTGTDAALAFYSLQPLGEDLDDADNKRLARFNATVEEVAADHDATYLPLNETLAKTIRAEDGSQPCDFSLATAATAGFRHYYLGQSWDDVGAANGYTVLIDGVHLNDRGAKAAADLGEDWLRDLELG</sequence>
<evidence type="ECO:0000313" key="4">
    <source>
        <dbReference type="Proteomes" id="UP000000844"/>
    </source>
</evidence>
<feature type="transmembrane region" description="Helical" evidence="1">
    <location>
        <begin position="16"/>
        <end position="39"/>
    </location>
</feature>
<dbReference type="SUPFAM" id="SSF52266">
    <property type="entry name" value="SGNH hydrolase"/>
    <property type="match status" value="1"/>
</dbReference>
<organism evidence="3 4">
    <name type="scientific">Stackebrandtia nassauensis (strain DSM 44728 / CIP 108903 / NRRL B-16338 / NBRC 102104 / LLR-40K-21)</name>
    <dbReference type="NCBI Taxonomy" id="446470"/>
    <lineage>
        <taxon>Bacteria</taxon>
        <taxon>Bacillati</taxon>
        <taxon>Actinomycetota</taxon>
        <taxon>Actinomycetes</taxon>
        <taxon>Glycomycetales</taxon>
        <taxon>Glycomycetaceae</taxon>
        <taxon>Stackebrandtia</taxon>
    </lineage>
</organism>
<keyword evidence="1" id="KW-0472">Membrane</keyword>
<gene>
    <name evidence="3" type="ordered locus">Snas_3916</name>
</gene>
<accession>D3PZN4</accession>
<protein>
    <submittedName>
        <fullName evidence="3">Lipolytic protein G-D-S-L family</fullName>
    </submittedName>
</protein>
<dbReference type="InterPro" id="IPR013830">
    <property type="entry name" value="SGNH_hydro"/>
</dbReference>